<gene>
    <name evidence="4" type="ORF">HXM90_08500</name>
</gene>
<dbReference type="Pfam" id="PF23750">
    <property type="entry name" value="RsgI_M"/>
    <property type="match status" value="1"/>
</dbReference>
<keyword evidence="1" id="KW-0472">Membrane</keyword>
<evidence type="ECO:0000256" key="1">
    <source>
        <dbReference type="SAM" id="Phobius"/>
    </source>
</evidence>
<feature type="transmembrane region" description="Helical" evidence="1">
    <location>
        <begin position="59"/>
        <end position="79"/>
    </location>
</feature>
<accession>A0A930GZ12</accession>
<keyword evidence="1" id="KW-1133">Transmembrane helix</keyword>
<reference evidence="4" key="1">
    <citation type="submission" date="2020-04" db="EMBL/GenBank/DDBJ databases">
        <title>Deep metagenomics examines the oral microbiome during advanced dental caries in children, revealing novel taxa and co-occurrences with host molecules.</title>
        <authorList>
            <person name="Baker J.L."/>
            <person name="Morton J.T."/>
            <person name="Dinis M."/>
            <person name="Alvarez R."/>
            <person name="Tran N.C."/>
            <person name="Knight R."/>
            <person name="Edlund A."/>
        </authorList>
    </citation>
    <scope>NUCLEOTIDE SEQUENCE</scope>
    <source>
        <strain evidence="4">JCVI_38_bin.19</strain>
    </source>
</reference>
<dbReference type="Gene3D" id="3.10.450.40">
    <property type="match status" value="1"/>
</dbReference>
<dbReference type="RefSeq" id="WP_304072902.1">
    <property type="nucleotide sequence ID" value="NZ_JABZRA010000146.1"/>
</dbReference>
<proteinExistence type="predicted"/>
<sequence length="366" mass="40147">MKQENMEKELQEAVQNLIPNDLFTRITAELDSKEEGAKMEKVLVRRIERKSTSPGLKTVMQLAAACVALVLLVGGIFYYRGNLMVDSLVDLDVNPGIELLTNQKNRVLEAYATNGDGDKVLSGMDLQNVDLQVALNAIVGSMVQQGYMTKDTKGVLVTVQNKDQKKADNLRKLVVKEMEIALSTEDMNAAVFHQVISSQNNNASAFARKNNISLGKAVFVLNLANKASSLNAKELAKMKISEIAKLVADKNIDIRDIIEYDSDDSLWENIADAIEDINEGDDDYIVATTQQGTTQAQAPQRISADKAKAIAFGHAGVSAGQVRELSVEYDDDGVYEIDFKVGNTEYDYEIGATDGSIRKADVEQDD</sequence>
<evidence type="ECO:0000313" key="4">
    <source>
        <dbReference type="EMBL" id="MBF1273436.1"/>
    </source>
</evidence>
<name>A0A930GZ12_9FIRM</name>
<evidence type="ECO:0000313" key="5">
    <source>
        <dbReference type="Proteomes" id="UP000775770"/>
    </source>
</evidence>
<feature type="domain" description="PepSY" evidence="2">
    <location>
        <begin position="301"/>
        <end position="359"/>
    </location>
</feature>
<keyword evidence="1" id="KW-0812">Transmembrane</keyword>
<evidence type="ECO:0000259" key="2">
    <source>
        <dbReference type="Pfam" id="PF03413"/>
    </source>
</evidence>
<dbReference type="InterPro" id="IPR055431">
    <property type="entry name" value="RsgI_M"/>
</dbReference>
<dbReference type="Proteomes" id="UP000775770">
    <property type="component" value="Unassembled WGS sequence"/>
</dbReference>
<dbReference type="InterPro" id="IPR025711">
    <property type="entry name" value="PepSY"/>
</dbReference>
<dbReference type="Pfam" id="PF03413">
    <property type="entry name" value="PepSY"/>
    <property type="match status" value="1"/>
</dbReference>
<protein>
    <submittedName>
        <fullName evidence="4">PepSY domain-containing protein</fullName>
    </submittedName>
</protein>
<dbReference type="AlphaFoldDB" id="A0A930GZ12"/>
<evidence type="ECO:0000259" key="3">
    <source>
        <dbReference type="Pfam" id="PF23750"/>
    </source>
</evidence>
<feature type="domain" description="Anti-sigma factor RsgI-like middle" evidence="3">
    <location>
        <begin position="87"/>
        <end position="219"/>
    </location>
</feature>
<organism evidence="4 5">
    <name type="scientific">Oribacterium sinus</name>
    <dbReference type="NCBI Taxonomy" id="237576"/>
    <lineage>
        <taxon>Bacteria</taxon>
        <taxon>Bacillati</taxon>
        <taxon>Bacillota</taxon>
        <taxon>Clostridia</taxon>
        <taxon>Lachnospirales</taxon>
        <taxon>Lachnospiraceae</taxon>
        <taxon>Oribacterium</taxon>
    </lineage>
</organism>
<comment type="caution">
    <text evidence="4">The sequence shown here is derived from an EMBL/GenBank/DDBJ whole genome shotgun (WGS) entry which is preliminary data.</text>
</comment>
<dbReference type="EMBL" id="JABZRA010000146">
    <property type="protein sequence ID" value="MBF1273436.1"/>
    <property type="molecule type" value="Genomic_DNA"/>
</dbReference>